<gene>
    <name evidence="1" type="ORF">V1525DRAFT_406836</name>
</gene>
<sequence length="195" mass="21588">MAPIHPEVLWAQRSSETEADKNLIYLTVNVVDVMSPDVKLTPSSISYKGTSANGSEYAVELEFFEDIDVENSKTIVTGRHTFFILRKKEAKEEYWPRLVKDKRKVPYIRTDFSMWVDEDEQETAPAGDDFGGYGGGMDFSSLQNQLGSAMGGLGGDAPAGPSSFGLNEDDSDDDEEEDELPELVDDAKEEGESKE</sequence>
<accession>A0ACC3SYU3</accession>
<comment type="caution">
    <text evidence="1">The sequence shown here is derived from an EMBL/GenBank/DDBJ whole genome shotgun (WGS) entry which is preliminary data.</text>
</comment>
<dbReference type="EMBL" id="MU971386">
    <property type="protein sequence ID" value="KAK9236526.1"/>
    <property type="molecule type" value="Genomic_DNA"/>
</dbReference>
<reference evidence="2" key="1">
    <citation type="journal article" date="2024" name="Front. Bioeng. Biotechnol.">
        <title>Genome-scale model development and genomic sequencing of the oleaginous clade Lipomyces.</title>
        <authorList>
            <person name="Czajka J.J."/>
            <person name="Han Y."/>
            <person name="Kim J."/>
            <person name="Mondo S.J."/>
            <person name="Hofstad B.A."/>
            <person name="Robles A."/>
            <person name="Haridas S."/>
            <person name="Riley R."/>
            <person name="LaButti K."/>
            <person name="Pangilinan J."/>
            <person name="Andreopoulos W."/>
            <person name="Lipzen A."/>
            <person name="Yan J."/>
            <person name="Wang M."/>
            <person name="Ng V."/>
            <person name="Grigoriev I.V."/>
            <person name="Spatafora J.W."/>
            <person name="Magnuson J.K."/>
            <person name="Baker S.E."/>
            <person name="Pomraning K.R."/>
        </authorList>
    </citation>
    <scope>NUCLEOTIDE SEQUENCE [LARGE SCALE GENOMIC DNA]</scope>
    <source>
        <strain evidence="2">CBS 7786</strain>
    </source>
</reference>
<organism evidence="1 2">
    <name type="scientific">Lipomyces kononenkoae</name>
    <name type="common">Yeast</name>
    <dbReference type="NCBI Taxonomy" id="34357"/>
    <lineage>
        <taxon>Eukaryota</taxon>
        <taxon>Fungi</taxon>
        <taxon>Dikarya</taxon>
        <taxon>Ascomycota</taxon>
        <taxon>Saccharomycotina</taxon>
        <taxon>Lipomycetes</taxon>
        <taxon>Lipomycetales</taxon>
        <taxon>Lipomycetaceae</taxon>
        <taxon>Lipomyces</taxon>
    </lineage>
</organism>
<proteinExistence type="predicted"/>
<evidence type="ECO:0000313" key="2">
    <source>
        <dbReference type="Proteomes" id="UP001433508"/>
    </source>
</evidence>
<keyword evidence="2" id="KW-1185">Reference proteome</keyword>
<dbReference type="Proteomes" id="UP001433508">
    <property type="component" value="Unassembled WGS sequence"/>
</dbReference>
<protein>
    <submittedName>
        <fullName evidence="1">HSP20-like chaperone</fullName>
    </submittedName>
</protein>
<name>A0ACC3SYU3_LIPKO</name>
<evidence type="ECO:0000313" key="1">
    <source>
        <dbReference type="EMBL" id="KAK9236526.1"/>
    </source>
</evidence>